<keyword evidence="7" id="KW-1185">Reference proteome</keyword>
<dbReference type="InterPro" id="IPR003284">
    <property type="entry name" value="Sal_SpvB"/>
</dbReference>
<accession>A0A9W9J8I1</accession>
<dbReference type="InterPro" id="IPR022044">
    <property type="entry name" value="TcdB_toxin_mid/C"/>
</dbReference>
<keyword evidence="2" id="KW-0964">Secreted</keyword>
<evidence type="ECO:0000313" key="6">
    <source>
        <dbReference type="EMBL" id="KAJ5192048.1"/>
    </source>
</evidence>
<evidence type="ECO:0000259" key="4">
    <source>
        <dbReference type="Pfam" id="PF12255"/>
    </source>
</evidence>
<dbReference type="GO" id="GO:0005737">
    <property type="term" value="C:cytoplasm"/>
    <property type="evidence" value="ECO:0007669"/>
    <property type="project" value="InterPro"/>
</dbReference>
<dbReference type="PRINTS" id="PR01341">
    <property type="entry name" value="SALSPVBPROT"/>
</dbReference>
<dbReference type="InterPro" id="IPR022385">
    <property type="entry name" value="Rhs_assc_core"/>
</dbReference>
<proteinExistence type="predicted"/>
<dbReference type="GO" id="GO:0005576">
    <property type="term" value="C:extracellular region"/>
    <property type="evidence" value="ECO:0007669"/>
    <property type="project" value="UniProtKB-SubCell"/>
</dbReference>
<evidence type="ECO:0000256" key="3">
    <source>
        <dbReference type="ARBA" id="ARBA00023026"/>
    </source>
</evidence>
<dbReference type="EMBL" id="JAPQKQ010000006">
    <property type="protein sequence ID" value="KAJ5192048.1"/>
    <property type="molecule type" value="Genomic_DNA"/>
</dbReference>
<evidence type="ECO:0000256" key="1">
    <source>
        <dbReference type="ARBA" id="ARBA00004613"/>
    </source>
</evidence>
<reference evidence="6" key="2">
    <citation type="journal article" date="2023" name="IMA Fungus">
        <title>Comparative genomic study of the Penicillium genus elucidates a diverse pangenome and 15 lateral gene transfer events.</title>
        <authorList>
            <person name="Petersen C."/>
            <person name="Sorensen T."/>
            <person name="Nielsen M.R."/>
            <person name="Sondergaard T.E."/>
            <person name="Sorensen J.L."/>
            <person name="Fitzpatrick D.A."/>
            <person name="Frisvad J.C."/>
            <person name="Nielsen K.L."/>
        </authorList>
    </citation>
    <scope>NUCLEOTIDE SEQUENCE</scope>
    <source>
        <strain evidence="6">IBT 20477</strain>
    </source>
</reference>
<feature type="domain" description="Insecticide toxin TcdB middle/C-terminal" evidence="4">
    <location>
        <begin position="886"/>
        <end position="1009"/>
    </location>
</feature>
<dbReference type="Proteomes" id="UP001150942">
    <property type="component" value="Unassembled WGS sequence"/>
</dbReference>
<dbReference type="Pfam" id="PF12255">
    <property type="entry name" value="TcdB_toxin_midC"/>
    <property type="match status" value="1"/>
</dbReference>
<dbReference type="PANTHER" id="PTHR32305:SF15">
    <property type="entry name" value="PROTEIN RHSA-RELATED"/>
    <property type="match status" value="1"/>
</dbReference>
<comment type="subcellular location">
    <subcellularLocation>
        <location evidence="1">Secreted</location>
    </subcellularLocation>
</comment>
<dbReference type="PANTHER" id="PTHR32305">
    <property type="match status" value="1"/>
</dbReference>
<dbReference type="InterPro" id="IPR028994">
    <property type="entry name" value="Integrin_alpha_N"/>
</dbReference>
<dbReference type="Gene3D" id="2.180.10.10">
    <property type="entry name" value="RHS repeat-associated core"/>
    <property type="match status" value="1"/>
</dbReference>
<dbReference type="NCBIfam" id="TIGR03696">
    <property type="entry name" value="Rhs_assc_core"/>
    <property type="match status" value="1"/>
</dbReference>
<dbReference type="Pfam" id="PF12256">
    <property type="entry name" value="TcdB_toxin_midN"/>
    <property type="match status" value="1"/>
</dbReference>
<organism evidence="6 7">
    <name type="scientific">Penicillium cf. viridicatum</name>
    <dbReference type="NCBI Taxonomy" id="2972119"/>
    <lineage>
        <taxon>Eukaryota</taxon>
        <taxon>Fungi</taxon>
        <taxon>Dikarya</taxon>
        <taxon>Ascomycota</taxon>
        <taxon>Pezizomycotina</taxon>
        <taxon>Eurotiomycetes</taxon>
        <taxon>Eurotiomycetidae</taxon>
        <taxon>Eurotiales</taxon>
        <taxon>Aspergillaceae</taxon>
        <taxon>Penicillium</taxon>
    </lineage>
</organism>
<evidence type="ECO:0008006" key="8">
    <source>
        <dbReference type="Google" id="ProtNLM"/>
    </source>
</evidence>
<dbReference type="SUPFAM" id="SSF69318">
    <property type="entry name" value="Integrin alpha N-terminal domain"/>
    <property type="match status" value="1"/>
</dbReference>
<sequence length="2460" mass="272139">MSLPTHLQAPQGAGDSSMFAATSHSQNLMLPLVASSSHSGRQAVQQAASPLRVEAATGAASLSVPVYVSPGRDAGTTPGLELTYSSHAANGPFGLGWSLTLPCISRKTTKAVPRYDDEDVFVMAGAEDLVCLEGSPSTNSAGYLVRQYKPRVQFGASQARIERWTNRSDPTDEFWRTVSAAGLITEYGKTAEERICDCENTERIFTWYISASYDLKGNCCAYQYKAEDSTNVDLSCVHEQNRSALGRTAGRYLKRVLYGNRQPNRDLDTWTVQPVPVDATDYLFTLVFDYGDHDQALPQPSEQISWPARADPFSSSVGGFEVRMYRLCRRMLLFHNFSQDGVEDSLVASTVLTYEEAATGSALVAITRHGHRRVPKGAGYQYTDETLPALQMEYSQPELQPGASGEALQPVAVDTSQFPDLPHAHPNRRTQWLDLNGEGSPGLLAQLSTGEWVYMRNESSRDGNSTASFHPPQSLLTVPSSLLNPAGFFASLADDGSLQAVDVDGHHRLQGYSGRNPSDDAGWSPWVLLPSVPTDLDNSGLHTYSIDLAGSGRQDRAQFMQDSSGRLQWYPSLGTSGFAAGRIQPGPLLPRDEGGTAAVLLADMTGDGLTDVVHVRTGDIVYWPNLGHGRFGAMVRMDHAPILSSYPEFNASQVRLMDVNGSGGADLVHFIPGGGASVYFNQSGNSWSKAISLPVVPDLSLLASIEVVDILGRGSLVSVGLWPMPRGKGLRPWLLTRYTNGVGAEVTLKYLPSTHFYLQDEGTSQGWNTKLPFPVVCVAAHTIEDQVAETTQTTRYAYHDGFYDRAEREFRGFGLVDVWDEEDLAARPGLKRLQVPPRHSRTWFHTGAPMLALGTAFGHGNARVPELVPFHLPQNAVSPDEVRESRRAMKGKILRCEVYPNEQSTNDQIPLLVTQHSYTVLMEQAINDIAPDTVVYEQPHGRFRVVDRESLKITYAGASDLQDARMEHDMDLAINEYGQSTTHVSIQYGRLNPPPDLDDYTRATQQETIIQYTESTLTNPLDEGDVFALPMVAEEKAYRLRGVSPPDPPLLFVFESLAADDFALLRQATEVPYEQDPGSTVSLGYYRVLISNTRSYYRASDMTGRLKLGQIEAYSTLDQTYHLAVTPGLKLQVFGDSQDPTSLHAGWSAQDGAYADLDNDGSWWIPSQRSRFCSPDDAMNTGAELREARSHFYLPTFAIDPYGNVSSEELDRYCLLRIRSVDSVGNVESYQPDYVSLQPIILTDSNQNRTLLVFDSFGTPIGAAIQGKVGEGLGDTLDYFTSHLSREDILSFMNDPVAFAPTLLGSATWRRVYNREWGPETPIFQAELRRDRHASSSTQISISISFSDGRGNKIQSAVLHSGDDAARWRREGWSIHSTIANKPVLVFLSTLDSVPHYCRRSDVPPESLPPSSVTIFEGLNRAAATLHPDNTWQVTTFSPWTVKQRDAGDNVLIKDMALDPDIGRLVGATMGRGRYQPTWYATHSAATSCAEDQAAAEKSKVYSDTPNLHHVDAAGRTISWVTSEGSPVRQTSRLHLDVAGNAIAAFDTLAREVTRSQRDLCGRDLYAAGMDSGPAWSCPDAVGRRWLAWTVDPDNGEPATRTRMQYDHLGRLTHVWLREGIALGTPERLIIQHEYGETQPDAAAKNLRTQHYCTWDQAGLLANTAYDFQGNCVRRETTFAEDYKGTLDWSAARHDRPALETVNVEQAEYDACNQLLRVIGVGGSITESTYNVAGSLQSVCLARGSSPDIKETFLSSIAYNAMGQRELVKYGNGVQTQHKYDPLTNREVHKKTWKTGGAVLRDLQYTYDCMGRQVYREDAAQQDVFFRNSVVRPVNDYIYDARGQLVRSTGREQIDGQGSSLTPSGPAYDGQQTVPSNGSQMCEYTETLAYDAAGNISSLTHESGDSRVSGWKRSYFYAETSNLTDPTSGIKNNRLSRTTVRGAEENYYYDARGCMTSMPGTVKASWDQFEQLRASTSQRIRQGVPETTYYVYNALGVRVRKVTERAAAEKKDASKLRETYTLSGFGAYEIYREYSGASGGTQGALKSQKKTVQVHDGGSTPLALVEEATTGLGGLPSASSRFLVLLLIRYQLDDGLEVDDLGQVISMEEYSPFGPTTFRATRSDVDSPAKYRFAGYPRDTQETGLYHCEARYYAAWIGRWTSSDPLGVLDGLNVYCYVGNDPVNRWDPKGTVEEPQGLGTSRQLAHIFGETQFRPTTSLGIARHTYGEGKGRVHLWGSVVEFEGLLSSRQLRQVAHMAYFEMSNDYDTNLYRRGRGENAVWRPKPAICAFAWQSMEQVDKARTVATDDRPRTFKPTVMTAFAVKETNMVIFASSMKSLGDGGDPKQWTYSQRYLHSLLHYSPVDREDQHQFGACGEIMAINQWYRQNPRTNTGIPAGHMMAYEAGRYGSGKVKPPCGPAQPGENESWGCNYMLQRLGIPTINAPPNSDQLPKSRILRWWW</sequence>
<evidence type="ECO:0000259" key="5">
    <source>
        <dbReference type="Pfam" id="PF12256"/>
    </source>
</evidence>
<protein>
    <recommendedName>
        <fullName evidence="8">SpvB-domain-containing protein</fullName>
    </recommendedName>
</protein>
<dbReference type="InterPro" id="IPR050708">
    <property type="entry name" value="T6SS_VgrG/RHS"/>
</dbReference>
<dbReference type="Pfam" id="PF03534">
    <property type="entry name" value="SpvB"/>
    <property type="match status" value="1"/>
</dbReference>
<comment type="caution">
    <text evidence="6">The sequence shown here is derived from an EMBL/GenBank/DDBJ whole genome shotgun (WGS) entry which is preliminary data.</text>
</comment>
<feature type="domain" description="Insecticide toxin TcdB middle/N-terminal" evidence="5">
    <location>
        <begin position="731"/>
        <end position="821"/>
    </location>
</feature>
<keyword evidence="3" id="KW-0843">Virulence</keyword>
<name>A0A9W9J8I1_9EURO</name>
<dbReference type="InterPro" id="IPR022045">
    <property type="entry name" value="TcdB_toxin_mid/N"/>
</dbReference>
<dbReference type="OrthoDB" id="5426877at2759"/>
<evidence type="ECO:0000256" key="2">
    <source>
        <dbReference type="ARBA" id="ARBA00022525"/>
    </source>
</evidence>
<gene>
    <name evidence="6" type="ORF">N7449_008190</name>
</gene>
<reference evidence="6" key="1">
    <citation type="submission" date="2022-11" db="EMBL/GenBank/DDBJ databases">
        <authorList>
            <person name="Petersen C."/>
        </authorList>
    </citation>
    <scope>NUCLEOTIDE SEQUENCE</scope>
    <source>
        <strain evidence="6">IBT 20477</strain>
    </source>
</reference>
<evidence type="ECO:0000313" key="7">
    <source>
        <dbReference type="Proteomes" id="UP001150942"/>
    </source>
</evidence>